<evidence type="ECO:0000256" key="1">
    <source>
        <dbReference type="SAM" id="Phobius"/>
    </source>
</evidence>
<name>A0A3E2HMP6_SCYLI</name>
<keyword evidence="1" id="KW-0472">Membrane</keyword>
<keyword evidence="1" id="KW-0812">Transmembrane</keyword>
<feature type="non-terminal residue" evidence="2">
    <location>
        <position position="398"/>
    </location>
</feature>
<dbReference type="OrthoDB" id="5342507at2759"/>
<dbReference type="OMA" id="HGANSCS"/>
<dbReference type="PANTHER" id="PTHR39608">
    <property type="entry name" value="INTEGRAL MEMBRANE PROTEIN (AFU_ORTHOLOGUE AFUA_5G08640)"/>
    <property type="match status" value="1"/>
</dbReference>
<evidence type="ECO:0000313" key="2">
    <source>
        <dbReference type="EMBL" id="RFU34667.1"/>
    </source>
</evidence>
<keyword evidence="1" id="KW-1133">Transmembrane helix</keyword>
<comment type="caution">
    <text evidence="2">The sequence shown here is derived from an EMBL/GenBank/DDBJ whole genome shotgun (WGS) entry which is preliminary data.</text>
</comment>
<dbReference type="AlphaFoldDB" id="A0A3E2HMP6"/>
<reference evidence="2 3" key="1">
    <citation type="submission" date="2018-05" db="EMBL/GenBank/DDBJ databases">
        <title>Draft genome sequence of Scytalidium lignicola DSM 105466, a ubiquitous saprotrophic fungus.</title>
        <authorList>
            <person name="Buettner E."/>
            <person name="Gebauer A.M."/>
            <person name="Hofrichter M."/>
            <person name="Liers C."/>
            <person name="Kellner H."/>
        </authorList>
    </citation>
    <scope>NUCLEOTIDE SEQUENCE [LARGE SCALE GENOMIC DNA]</scope>
    <source>
        <strain evidence="2 3">DSM 105466</strain>
    </source>
</reference>
<dbReference type="EMBL" id="NCSJ02000017">
    <property type="protein sequence ID" value="RFU34667.1"/>
    <property type="molecule type" value="Genomic_DNA"/>
</dbReference>
<keyword evidence="3" id="KW-1185">Reference proteome</keyword>
<feature type="non-terminal residue" evidence="2">
    <location>
        <position position="1"/>
    </location>
</feature>
<feature type="transmembrane region" description="Helical" evidence="1">
    <location>
        <begin position="147"/>
        <end position="168"/>
    </location>
</feature>
<feature type="transmembrane region" description="Helical" evidence="1">
    <location>
        <begin position="82"/>
        <end position="100"/>
    </location>
</feature>
<protein>
    <recommendedName>
        <fullName evidence="4">MARVEL domain-containing protein</fullName>
    </recommendedName>
</protein>
<feature type="transmembrane region" description="Helical" evidence="1">
    <location>
        <begin position="12"/>
        <end position="36"/>
    </location>
</feature>
<dbReference type="Proteomes" id="UP000258309">
    <property type="component" value="Unassembled WGS sequence"/>
</dbReference>
<dbReference type="PANTHER" id="PTHR39608:SF2">
    <property type="entry name" value="MARVEL DOMAIN-CONTAINING PROTEIN"/>
    <property type="match status" value="1"/>
</dbReference>
<proteinExistence type="predicted"/>
<evidence type="ECO:0000313" key="3">
    <source>
        <dbReference type="Proteomes" id="UP000258309"/>
    </source>
</evidence>
<evidence type="ECO:0008006" key="4">
    <source>
        <dbReference type="Google" id="ProtNLM"/>
    </source>
</evidence>
<accession>A0A3E2HMP6</accession>
<dbReference type="STRING" id="5539.A0A3E2HMP6"/>
<organism evidence="2 3">
    <name type="scientific">Scytalidium lignicola</name>
    <name type="common">Hyphomycete</name>
    <dbReference type="NCBI Taxonomy" id="5539"/>
    <lineage>
        <taxon>Eukaryota</taxon>
        <taxon>Fungi</taxon>
        <taxon>Dikarya</taxon>
        <taxon>Ascomycota</taxon>
        <taxon>Pezizomycotina</taxon>
        <taxon>Leotiomycetes</taxon>
        <taxon>Leotiomycetes incertae sedis</taxon>
        <taxon>Scytalidium</taxon>
    </lineage>
</organism>
<sequence>MARGAGIALKSIQWLLRAVEFLCSVIILAIFAYFIAKVSGHNGLHVPTWNRAVEGISGAAALYTLIGLLLLCCLAGMAFFSAIAILLDILFIGAFIYLAWELRRGRSCSGNVQTPFGNGNVNQNNRASQFNGLPSLRTACRLEKACFAVALVAIAFFLFSLLIELLLIRNRRRERAFGPSPANDYTSGRRPRRSLWQRLTGRKAAAAMGAGALAAEKNPDSLPAHTTPTDVRQSYNSEATAVNTEPGAYRTSSRIKDEDPSYQKYGRPTTPLKHPAFGTATGPGAGAGTGAVGGTAAAAGAGYAGYDYASRGQDDTGYARKTYVPGGSGGVTPTAEYSPYRPSHLQGQQEYGVTGASELDGGQGQSLNNQGLYYSAPRVNEGVSPISPVAEMDTGRRL</sequence>
<gene>
    <name evidence="2" type="ORF">B7463_g1595</name>
</gene>